<dbReference type="Proteomes" id="UP000499080">
    <property type="component" value="Unassembled WGS sequence"/>
</dbReference>
<feature type="region of interest" description="Disordered" evidence="1">
    <location>
        <begin position="1"/>
        <end position="34"/>
    </location>
</feature>
<feature type="compositionally biased region" description="Polar residues" evidence="1">
    <location>
        <begin position="7"/>
        <end position="22"/>
    </location>
</feature>
<reference evidence="2 3" key="1">
    <citation type="journal article" date="2019" name="Sci. Rep.">
        <title>Orb-weaving spider Araneus ventricosus genome elucidates the spidroin gene catalogue.</title>
        <authorList>
            <person name="Kono N."/>
            <person name="Nakamura H."/>
            <person name="Ohtoshi R."/>
            <person name="Moran D.A.P."/>
            <person name="Shinohara A."/>
            <person name="Yoshida Y."/>
            <person name="Fujiwara M."/>
            <person name="Mori M."/>
            <person name="Tomita M."/>
            <person name="Arakawa K."/>
        </authorList>
    </citation>
    <scope>NUCLEOTIDE SEQUENCE [LARGE SCALE GENOMIC DNA]</scope>
</reference>
<sequence length="129" mass="15109">MALAPLNLTQPTNQPNRNQTKPNKTKHIPKEKMPNQPATLFTISAVQTGLCVGTRHDLYFLDVPRTVFVRLMASFEATRCLQYHRHLPLSIYFDAERNCEIVLPDNNHRCDERFDWDGEIMENEFHFHD</sequence>
<accession>A0A4Y2N165</accession>
<gene>
    <name evidence="2" type="ORF">AVEN_7613_1</name>
</gene>
<keyword evidence="3" id="KW-1185">Reference proteome</keyword>
<protein>
    <submittedName>
        <fullName evidence="2">Uncharacterized protein</fullName>
    </submittedName>
</protein>
<evidence type="ECO:0000313" key="3">
    <source>
        <dbReference type="Proteomes" id="UP000499080"/>
    </source>
</evidence>
<evidence type="ECO:0000256" key="1">
    <source>
        <dbReference type="SAM" id="MobiDB-lite"/>
    </source>
</evidence>
<comment type="caution">
    <text evidence="2">The sequence shown here is derived from an EMBL/GenBank/DDBJ whole genome shotgun (WGS) entry which is preliminary data.</text>
</comment>
<organism evidence="2 3">
    <name type="scientific">Araneus ventricosus</name>
    <name type="common">Orbweaver spider</name>
    <name type="synonym">Epeira ventricosa</name>
    <dbReference type="NCBI Taxonomy" id="182803"/>
    <lineage>
        <taxon>Eukaryota</taxon>
        <taxon>Metazoa</taxon>
        <taxon>Ecdysozoa</taxon>
        <taxon>Arthropoda</taxon>
        <taxon>Chelicerata</taxon>
        <taxon>Arachnida</taxon>
        <taxon>Araneae</taxon>
        <taxon>Araneomorphae</taxon>
        <taxon>Entelegynae</taxon>
        <taxon>Araneoidea</taxon>
        <taxon>Araneidae</taxon>
        <taxon>Araneus</taxon>
    </lineage>
</organism>
<dbReference type="EMBL" id="BGPR01008328">
    <property type="protein sequence ID" value="GBN33075.1"/>
    <property type="molecule type" value="Genomic_DNA"/>
</dbReference>
<evidence type="ECO:0000313" key="2">
    <source>
        <dbReference type="EMBL" id="GBN33075.1"/>
    </source>
</evidence>
<name>A0A4Y2N165_ARAVE</name>
<dbReference type="AlphaFoldDB" id="A0A4Y2N165"/>
<proteinExistence type="predicted"/>